<dbReference type="PANTHER" id="PTHR11815">
    <property type="entry name" value="SUCCINYL-COA SYNTHETASE BETA CHAIN"/>
    <property type="match status" value="1"/>
</dbReference>
<feature type="binding site" evidence="8">
    <location>
        <position position="99"/>
    </location>
    <ligand>
        <name>ATP</name>
        <dbReference type="ChEBI" id="CHEBI:30616"/>
    </ligand>
</feature>
<dbReference type="GO" id="GO:0004776">
    <property type="term" value="F:succinate-CoA ligase (GDP-forming) activity"/>
    <property type="evidence" value="ECO:0007669"/>
    <property type="project" value="RHEA"/>
</dbReference>
<dbReference type="Pfam" id="PF08442">
    <property type="entry name" value="ATP-grasp_2"/>
    <property type="match status" value="1"/>
</dbReference>
<evidence type="ECO:0000313" key="11">
    <source>
        <dbReference type="Proteomes" id="UP000295447"/>
    </source>
</evidence>
<sequence>MDLMEYQAKELFARHGVPVTLGRVIDDSADAAAAAAELGGRVVVKAQVKTGGRGKAGGVKLAATPDEAVAKASEILGMDIKGHTVRRVLLAPAADIADEYYLSFLIDRANREYLCISSTEGGVEIEEVAHTNPDAIAKVPIDPVVGVDEAKAAEIVAAAGFPAEATSVVRRLWDVFIAEDASLVEVNPLVRLSDGSLEALDGKVTLDDNAAYRHPDHAGFTDHAAGDPLEAAAFEKGLNYVKLDGSVGIIGNGAGLVMSTLDVVAYAGSQYGVKPANFLDIGGGASAEVMANGLGIILSDPQVRSVFVNVFGGITACDAVSNGIVQALELLGSRADKPLVVRLDGNNVEEGRKILAQANHPLVTVVDTMDGAAALAAEKGL</sequence>
<dbReference type="GO" id="GO:0005524">
    <property type="term" value="F:ATP binding"/>
    <property type="evidence" value="ECO:0007669"/>
    <property type="project" value="UniProtKB-UniRule"/>
</dbReference>
<evidence type="ECO:0000256" key="4">
    <source>
        <dbReference type="ARBA" id="ARBA00022723"/>
    </source>
</evidence>
<keyword evidence="7 8" id="KW-0460">Magnesium</keyword>
<feature type="binding site" evidence="8">
    <location>
        <position position="94"/>
    </location>
    <ligand>
        <name>ATP</name>
        <dbReference type="ChEBI" id="CHEBI:30616"/>
    </ligand>
</feature>
<comment type="subunit">
    <text evidence="8">Heterotetramer of two alpha and two beta subunits.</text>
</comment>
<comment type="cofactor">
    <cofactor evidence="8">
        <name>Mg(2+)</name>
        <dbReference type="ChEBI" id="CHEBI:18420"/>
    </cofactor>
    <text evidence="8">Binds 1 Mg(2+) ion per subunit.</text>
</comment>
<comment type="function">
    <text evidence="8">Succinyl-CoA synthetase functions in the citric acid cycle (TCA), coupling the hydrolysis of succinyl-CoA to the synthesis of either ATP or GTP and thus represents the only step of substrate-level phosphorylation in the TCA. The beta subunit provides nucleotide specificity of the enzyme and binds the substrate succinate, while the binding sites for coenzyme A and phosphate are found in the alpha subunit.</text>
</comment>
<dbReference type="InterPro" id="IPR016102">
    <property type="entry name" value="Succinyl-CoA_synth-like"/>
</dbReference>
<evidence type="ECO:0000256" key="3">
    <source>
        <dbReference type="ARBA" id="ARBA00022598"/>
    </source>
</evidence>
<name>A0A4R8A1Q6_9ACTN</name>
<dbReference type="GO" id="GO:0006104">
    <property type="term" value="P:succinyl-CoA metabolic process"/>
    <property type="evidence" value="ECO:0007669"/>
    <property type="project" value="TreeGrafter"/>
</dbReference>
<dbReference type="Gene3D" id="3.30.470.20">
    <property type="entry name" value="ATP-grasp fold, B domain"/>
    <property type="match status" value="1"/>
</dbReference>
<evidence type="ECO:0000256" key="1">
    <source>
        <dbReference type="ARBA" id="ARBA00009182"/>
    </source>
</evidence>
<dbReference type="EMBL" id="SODF01000001">
    <property type="protein sequence ID" value="TDW24115.1"/>
    <property type="molecule type" value="Genomic_DNA"/>
</dbReference>
<dbReference type="InterPro" id="IPR005811">
    <property type="entry name" value="SUCC_ACL_C"/>
</dbReference>
<dbReference type="FunFam" id="3.40.50.261:FF:000007">
    <property type="entry name" value="Succinate--CoA ligase [ADP-forming] subunit beta"/>
    <property type="match status" value="1"/>
</dbReference>
<keyword evidence="6 8" id="KW-0067">ATP-binding</keyword>
<evidence type="ECO:0000256" key="8">
    <source>
        <dbReference type="HAMAP-Rule" id="MF_00558"/>
    </source>
</evidence>
<comment type="caution">
    <text evidence="8">Lacks conserved residue(s) required for the propagation of feature annotation.</text>
</comment>
<proteinExistence type="inferred from homology"/>
<organism evidence="10 11">
    <name type="scientific">Kribbella kalugense</name>
    <dbReference type="NCBI Taxonomy" id="2512221"/>
    <lineage>
        <taxon>Bacteria</taxon>
        <taxon>Bacillati</taxon>
        <taxon>Actinomycetota</taxon>
        <taxon>Actinomycetes</taxon>
        <taxon>Propionibacteriales</taxon>
        <taxon>Kribbellaceae</taxon>
        <taxon>Kribbella</taxon>
    </lineage>
</organism>
<dbReference type="PROSITE" id="PS50975">
    <property type="entry name" value="ATP_GRASP"/>
    <property type="match status" value="1"/>
</dbReference>
<evidence type="ECO:0000313" key="10">
    <source>
        <dbReference type="EMBL" id="TDW24115.1"/>
    </source>
</evidence>
<dbReference type="InterPro" id="IPR013815">
    <property type="entry name" value="ATP_grasp_subdomain_1"/>
</dbReference>
<comment type="catalytic activity">
    <reaction evidence="8">
        <text>GTP + succinate + CoA = succinyl-CoA + GDP + phosphate</text>
        <dbReference type="Rhea" id="RHEA:22120"/>
        <dbReference type="ChEBI" id="CHEBI:30031"/>
        <dbReference type="ChEBI" id="CHEBI:37565"/>
        <dbReference type="ChEBI" id="CHEBI:43474"/>
        <dbReference type="ChEBI" id="CHEBI:57287"/>
        <dbReference type="ChEBI" id="CHEBI:57292"/>
        <dbReference type="ChEBI" id="CHEBI:58189"/>
    </reaction>
</comment>
<evidence type="ECO:0000256" key="7">
    <source>
        <dbReference type="ARBA" id="ARBA00022842"/>
    </source>
</evidence>
<feature type="binding site" evidence="8">
    <location>
        <begin position="313"/>
        <end position="315"/>
    </location>
    <ligand>
        <name>substrate</name>
        <note>ligand shared with subunit alpha</note>
    </ligand>
</feature>
<dbReference type="Gene3D" id="3.30.1490.20">
    <property type="entry name" value="ATP-grasp fold, A domain"/>
    <property type="match status" value="1"/>
</dbReference>
<gene>
    <name evidence="8" type="primary">sucC</name>
    <name evidence="10" type="ORF">EV650_2979</name>
</gene>
<dbReference type="OrthoDB" id="9802602at2"/>
<reference evidence="10 11" key="1">
    <citation type="submission" date="2019-03" db="EMBL/GenBank/DDBJ databases">
        <title>Genomic Encyclopedia of Type Strains, Phase III (KMG-III): the genomes of soil and plant-associated and newly described type strains.</title>
        <authorList>
            <person name="Whitman W."/>
        </authorList>
    </citation>
    <scope>NUCLEOTIDE SEQUENCE [LARGE SCALE GENOMIC DNA]</scope>
    <source>
        <strain evidence="10 11">VKM Ac-2570</strain>
    </source>
</reference>
<dbReference type="PIRSF" id="PIRSF001554">
    <property type="entry name" value="SucCS_beta"/>
    <property type="match status" value="1"/>
</dbReference>
<dbReference type="InterPro" id="IPR005809">
    <property type="entry name" value="Succ_CoA_ligase-like_bsu"/>
</dbReference>
<dbReference type="GO" id="GO:0004775">
    <property type="term" value="F:succinate-CoA ligase (ADP-forming) activity"/>
    <property type="evidence" value="ECO:0007669"/>
    <property type="project" value="UniProtKB-UniRule"/>
</dbReference>
<dbReference type="SUPFAM" id="SSF52210">
    <property type="entry name" value="Succinyl-CoA synthetase domains"/>
    <property type="match status" value="1"/>
</dbReference>
<evidence type="ECO:0000256" key="5">
    <source>
        <dbReference type="ARBA" id="ARBA00022741"/>
    </source>
</evidence>
<dbReference type="RefSeq" id="WP_134119313.1">
    <property type="nucleotide sequence ID" value="NZ_SODF01000001.1"/>
</dbReference>
<evidence type="ECO:0000256" key="6">
    <source>
        <dbReference type="ARBA" id="ARBA00022840"/>
    </source>
</evidence>
<dbReference type="FunFam" id="3.30.1490.20:FF:000014">
    <property type="entry name" value="Succinate--CoA ligase [ADP-forming] subunit beta"/>
    <property type="match status" value="1"/>
</dbReference>
<dbReference type="SUPFAM" id="SSF56059">
    <property type="entry name" value="Glutathione synthetase ATP-binding domain-like"/>
    <property type="match status" value="1"/>
</dbReference>
<dbReference type="GO" id="GO:0006099">
    <property type="term" value="P:tricarboxylic acid cycle"/>
    <property type="evidence" value="ECO:0007669"/>
    <property type="project" value="UniProtKB-UniRule"/>
</dbReference>
<keyword evidence="2 8" id="KW-0816">Tricarboxylic acid cycle</keyword>
<dbReference type="InterPro" id="IPR013650">
    <property type="entry name" value="ATP-grasp_succ-CoA_synth-type"/>
</dbReference>
<evidence type="ECO:0000256" key="2">
    <source>
        <dbReference type="ARBA" id="ARBA00022532"/>
    </source>
</evidence>
<dbReference type="Gene3D" id="3.40.50.261">
    <property type="entry name" value="Succinyl-CoA synthetase domains"/>
    <property type="match status" value="1"/>
</dbReference>
<comment type="catalytic activity">
    <reaction evidence="8">
        <text>succinate + ATP + CoA = succinyl-CoA + ADP + phosphate</text>
        <dbReference type="Rhea" id="RHEA:17661"/>
        <dbReference type="ChEBI" id="CHEBI:30031"/>
        <dbReference type="ChEBI" id="CHEBI:30616"/>
        <dbReference type="ChEBI" id="CHEBI:43474"/>
        <dbReference type="ChEBI" id="CHEBI:57287"/>
        <dbReference type="ChEBI" id="CHEBI:57292"/>
        <dbReference type="ChEBI" id="CHEBI:456216"/>
        <dbReference type="EC" id="6.2.1.5"/>
    </reaction>
</comment>
<dbReference type="AlphaFoldDB" id="A0A4R8A1Q6"/>
<dbReference type="GO" id="GO:0005829">
    <property type="term" value="C:cytosol"/>
    <property type="evidence" value="ECO:0007669"/>
    <property type="project" value="TreeGrafter"/>
</dbReference>
<keyword evidence="4 8" id="KW-0479">Metal-binding</keyword>
<dbReference type="NCBIfam" id="NF001913">
    <property type="entry name" value="PRK00696.1"/>
    <property type="match status" value="1"/>
</dbReference>
<feature type="domain" description="ATP-grasp" evidence="9">
    <location>
        <begin position="9"/>
        <end position="215"/>
    </location>
</feature>
<dbReference type="InterPro" id="IPR011761">
    <property type="entry name" value="ATP-grasp"/>
</dbReference>
<dbReference type="UniPathway" id="UPA00223">
    <property type="reaction ID" value="UER00999"/>
</dbReference>
<dbReference type="FunFam" id="3.30.470.20:FF:000002">
    <property type="entry name" value="Succinate--CoA ligase [ADP-forming] subunit beta"/>
    <property type="match status" value="1"/>
</dbReference>
<feature type="binding site" evidence="8">
    <location>
        <position position="252"/>
    </location>
    <ligand>
        <name>substrate</name>
        <note>ligand shared with subunit alpha</note>
    </ligand>
</feature>
<keyword evidence="11" id="KW-1185">Reference proteome</keyword>
<dbReference type="GO" id="GO:0000287">
    <property type="term" value="F:magnesium ion binding"/>
    <property type="evidence" value="ECO:0007669"/>
    <property type="project" value="UniProtKB-UniRule"/>
</dbReference>
<dbReference type="GO" id="GO:0042709">
    <property type="term" value="C:succinate-CoA ligase complex"/>
    <property type="evidence" value="ECO:0007669"/>
    <property type="project" value="TreeGrafter"/>
</dbReference>
<comment type="pathway">
    <text evidence="8">Carbohydrate metabolism; tricarboxylic acid cycle; succinate from succinyl-CoA (ligase route): step 1/1.</text>
</comment>
<dbReference type="EC" id="6.2.1.5" evidence="8"/>
<dbReference type="HAMAP" id="MF_00558">
    <property type="entry name" value="Succ_CoA_beta"/>
    <property type="match status" value="1"/>
</dbReference>
<comment type="similarity">
    <text evidence="1 8">Belongs to the succinate/malate CoA ligase beta subunit family.</text>
</comment>
<feature type="binding site" evidence="8">
    <location>
        <position position="187"/>
    </location>
    <ligand>
        <name>Mg(2+)</name>
        <dbReference type="ChEBI" id="CHEBI:18420"/>
    </ligand>
</feature>
<dbReference type="Pfam" id="PF00549">
    <property type="entry name" value="Ligase_CoA"/>
    <property type="match status" value="1"/>
</dbReference>
<dbReference type="Proteomes" id="UP000295447">
    <property type="component" value="Unassembled WGS sequence"/>
</dbReference>
<comment type="caution">
    <text evidence="10">The sequence shown here is derived from an EMBL/GenBank/DDBJ whole genome shotgun (WGS) entry which is preliminary data.</text>
</comment>
<feature type="binding site" evidence="8">
    <location>
        <position position="45"/>
    </location>
    <ligand>
        <name>ATP</name>
        <dbReference type="ChEBI" id="CHEBI:30616"/>
    </ligand>
</feature>
<keyword evidence="3 8" id="KW-0436">Ligase</keyword>
<keyword evidence="5 8" id="KW-0547">Nucleotide-binding</keyword>
<dbReference type="PANTHER" id="PTHR11815:SF10">
    <property type="entry name" value="SUCCINATE--COA LIGASE [GDP-FORMING] SUBUNIT BETA, MITOCHONDRIAL"/>
    <property type="match status" value="1"/>
</dbReference>
<evidence type="ECO:0000259" key="9">
    <source>
        <dbReference type="PROSITE" id="PS50975"/>
    </source>
</evidence>
<dbReference type="NCBIfam" id="TIGR01016">
    <property type="entry name" value="sucCoAbeta"/>
    <property type="match status" value="1"/>
</dbReference>
<protein>
    <recommendedName>
        <fullName evidence="8">Succinate--CoA ligase [ADP-forming] subunit beta</fullName>
        <ecNumber evidence="8">6.2.1.5</ecNumber>
    </recommendedName>
    <alternativeName>
        <fullName evidence="8">Succinyl-CoA synthetase subunit beta</fullName>
        <shortName evidence="8">SCS-beta</shortName>
    </alternativeName>
</protein>
<feature type="binding site" evidence="8">
    <location>
        <position position="201"/>
    </location>
    <ligand>
        <name>Mg(2+)</name>
        <dbReference type="ChEBI" id="CHEBI:18420"/>
    </ligand>
</feature>
<feature type="binding site" evidence="8">
    <location>
        <begin position="52"/>
        <end position="54"/>
    </location>
    <ligand>
        <name>ATP</name>
        <dbReference type="ChEBI" id="CHEBI:30616"/>
    </ligand>
</feature>
<accession>A0A4R8A1Q6</accession>